<dbReference type="SMART" id="SM00911">
    <property type="entry name" value="HWE_HK"/>
    <property type="match status" value="1"/>
</dbReference>
<dbReference type="FunFam" id="3.30.450.20:FF:000099">
    <property type="entry name" value="Sensory box sensor histidine kinase"/>
    <property type="match status" value="1"/>
</dbReference>
<dbReference type="PANTHER" id="PTHR41523">
    <property type="entry name" value="TWO-COMPONENT SYSTEM SENSOR PROTEIN"/>
    <property type="match status" value="1"/>
</dbReference>
<dbReference type="InterPro" id="IPR001610">
    <property type="entry name" value="PAC"/>
</dbReference>
<dbReference type="InterPro" id="IPR000014">
    <property type="entry name" value="PAS"/>
</dbReference>
<keyword evidence="12" id="KW-0067">ATP-binding</keyword>
<evidence type="ECO:0000256" key="4">
    <source>
        <dbReference type="ARBA" id="ARBA00022553"/>
    </source>
</evidence>
<dbReference type="PROSITE" id="PS50112">
    <property type="entry name" value="PAS"/>
    <property type="match status" value="2"/>
</dbReference>
<dbReference type="SUPFAM" id="SSF55785">
    <property type="entry name" value="PYP-like sensor domain (PAS domain)"/>
    <property type="match status" value="2"/>
</dbReference>
<keyword evidence="9" id="KW-0677">Repeat</keyword>
<sequence length="445" mass="48773">MDAGSLLAAIVECSSDAIVGKSLDSTVLSWNAAAERIFGYTAEEMIGQSIRCLIPCDRQAEEDRILAAISAGERIPTFDTVRRHKDGSDVHVAVTVSPVYDQAGHVVAASKIARDITESRRVKQALADSENRFRLMADNITQLAWIAGPDGALTWYNRRWYDYTGTDFEQMQGWGWQAVHHPDHVEAVTAKFRGCVESGTEWEDTFPLRGSDGRYRWFLSRAVPMRGATGQIYCWFGTNTDITEQREAEKRIELLMLEVNHRSKNMLAMIQSLARRSANNAAGQGDFVARLERRIGGLAANQDLLVRRAWSNIPVAELIEVQLGFLGESIAQVTRTGEALAVTPTAAETIGMTLHELATNALKYGALSVPEGRVGIAWGRDADGAVLMSWTESGGPPVTEPVVHGFGSRLITDVPRGKLRARVETSYPPGGFRWEMACPAAGVLA</sequence>
<dbReference type="Gene3D" id="3.30.450.20">
    <property type="entry name" value="PAS domain"/>
    <property type="match status" value="2"/>
</dbReference>
<gene>
    <name evidence="18" type="ORF">H7F51_08450</name>
</gene>
<reference evidence="18 19" key="1">
    <citation type="submission" date="2020-08" db="EMBL/GenBank/DDBJ databases">
        <title>The genome sequence of type strain Novosphingobium flavum NBRC 111647.</title>
        <authorList>
            <person name="Liu Y."/>
        </authorList>
    </citation>
    <scope>NUCLEOTIDE SEQUENCE [LARGE SCALE GENOMIC DNA]</scope>
    <source>
        <strain evidence="18 19">NBRC 111647</strain>
    </source>
</reference>
<dbReference type="InterPro" id="IPR000700">
    <property type="entry name" value="PAS-assoc_C"/>
</dbReference>
<comment type="caution">
    <text evidence="18">The sequence shown here is derived from an EMBL/GenBank/DDBJ whole genome shotgun (WGS) entry which is preliminary data.</text>
</comment>
<dbReference type="InterPro" id="IPR036890">
    <property type="entry name" value="HATPase_C_sf"/>
</dbReference>
<evidence type="ECO:0000256" key="11">
    <source>
        <dbReference type="ARBA" id="ARBA00022777"/>
    </source>
</evidence>
<dbReference type="Pfam" id="PF13426">
    <property type="entry name" value="PAS_9"/>
    <property type="match status" value="1"/>
</dbReference>
<dbReference type="PROSITE" id="PS50113">
    <property type="entry name" value="PAC"/>
    <property type="match status" value="2"/>
</dbReference>
<dbReference type="GO" id="GO:0009881">
    <property type="term" value="F:photoreceptor activity"/>
    <property type="evidence" value="ECO:0007669"/>
    <property type="project" value="UniProtKB-KW"/>
</dbReference>
<dbReference type="RefSeq" id="WP_185663827.1">
    <property type="nucleotide sequence ID" value="NZ_JACLAW010000006.1"/>
</dbReference>
<dbReference type="AlphaFoldDB" id="A0A7X1FRC4"/>
<keyword evidence="14" id="KW-0843">Virulence</keyword>
<keyword evidence="7" id="KW-0288">FMN</keyword>
<evidence type="ECO:0000256" key="10">
    <source>
        <dbReference type="ARBA" id="ARBA00022741"/>
    </source>
</evidence>
<evidence type="ECO:0000256" key="6">
    <source>
        <dbReference type="ARBA" id="ARBA00022630"/>
    </source>
</evidence>
<keyword evidence="8" id="KW-0808">Transferase</keyword>
<name>A0A7X1FRC4_9SPHN</name>
<evidence type="ECO:0000256" key="3">
    <source>
        <dbReference type="ARBA" id="ARBA00022543"/>
    </source>
</evidence>
<dbReference type="EC" id="2.7.13.3" evidence="2"/>
<evidence type="ECO:0000256" key="7">
    <source>
        <dbReference type="ARBA" id="ARBA00022643"/>
    </source>
</evidence>
<dbReference type="GO" id="GO:0005524">
    <property type="term" value="F:ATP binding"/>
    <property type="evidence" value="ECO:0007669"/>
    <property type="project" value="UniProtKB-KW"/>
</dbReference>
<dbReference type="EMBL" id="JACLAW010000006">
    <property type="protein sequence ID" value="MBC2665551.1"/>
    <property type="molecule type" value="Genomic_DNA"/>
</dbReference>
<dbReference type="SMART" id="SM00086">
    <property type="entry name" value="PAC"/>
    <property type="match status" value="2"/>
</dbReference>
<dbReference type="CDD" id="cd00130">
    <property type="entry name" value="PAS"/>
    <property type="match status" value="2"/>
</dbReference>
<dbReference type="InterPro" id="IPR013655">
    <property type="entry name" value="PAS_fold_3"/>
</dbReference>
<keyword evidence="10" id="KW-0547">Nucleotide-binding</keyword>
<dbReference type="InterPro" id="IPR035965">
    <property type="entry name" value="PAS-like_dom_sf"/>
</dbReference>
<dbReference type="Pfam" id="PF08447">
    <property type="entry name" value="PAS_3"/>
    <property type="match status" value="1"/>
</dbReference>
<feature type="domain" description="PAC" evidence="17">
    <location>
        <begin position="200"/>
        <end position="254"/>
    </location>
</feature>
<dbReference type="NCBIfam" id="TIGR00229">
    <property type="entry name" value="sensory_box"/>
    <property type="match status" value="2"/>
</dbReference>
<keyword evidence="3" id="KW-0600">Photoreceptor protein</keyword>
<dbReference type="SMART" id="SM00091">
    <property type="entry name" value="PAS"/>
    <property type="match status" value="2"/>
</dbReference>
<evidence type="ECO:0000256" key="12">
    <source>
        <dbReference type="ARBA" id="ARBA00022840"/>
    </source>
</evidence>
<keyword evidence="13" id="KW-0157">Chromophore</keyword>
<organism evidence="18 19">
    <name type="scientific">Novosphingobium flavum</name>
    <dbReference type="NCBI Taxonomy" id="1778672"/>
    <lineage>
        <taxon>Bacteria</taxon>
        <taxon>Pseudomonadati</taxon>
        <taxon>Pseudomonadota</taxon>
        <taxon>Alphaproteobacteria</taxon>
        <taxon>Sphingomonadales</taxon>
        <taxon>Sphingomonadaceae</taxon>
        <taxon>Novosphingobium</taxon>
    </lineage>
</organism>
<dbReference type="PANTHER" id="PTHR41523:SF7">
    <property type="entry name" value="HISTIDINE KINASE"/>
    <property type="match status" value="1"/>
</dbReference>
<evidence type="ECO:0000313" key="18">
    <source>
        <dbReference type="EMBL" id="MBC2665551.1"/>
    </source>
</evidence>
<keyword evidence="15" id="KW-0675">Receptor</keyword>
<keyword evidence="11" id="KW-0418">Kinase</keyword>
<evidence type="ECO:0000313" key="19">
    <source>
        <dbReference type="Proteomes" id="UP000566813"/>
    </source>
</evidence>
<proteinExistence type="predicted"/>
<dbReference type="InterPro" id="IPR011102">
    <property type="entry name" value="Sig_transdc_His_kinase_HWE"/>
</dbReference>
<accession>A0A7X1FRC4</accession>
<evidence type="ECO:0000256" key="8">
    <source>
        <dbReference type="ARBA" id="ARBA00022679"/>
    </source>
</evidence>
<dbReference type="GO" id="GO:0006355">
    <property type="term" value="P:regulation of DNA-templated transcription"/>
    <property type="evidence" value="ECO:0007669"/>
    <property type="project" value="InterPro"/>
</dbReference>
<evidence type="ECO:0000256" key="9">
    <source>
        <dbReference type="ARBA" id="ARBA00022737"/>
    </source>
</evidence>
<dbReference type="Proteomes" id="UP000566813">
    <property type="component" value="Unassembled WGS sequence"/>
</dbReference>
<dbReference type="Gene3D" id="3.30.565.10">
    <property type="entry name" value="Histidine kinase-like ATPase, C-terminal domain"/>
    <property type="match status" value="1"/>
</dbReference>
<evidence type="ECO:0000256" key="13">
    <source>
        <dbReference type="ARBA" id="ARBA00022991"/>
    </source>
</evidence>
<dbReference type="GO" id="GO:0004673">
    <property type="term" value="F:protein histidine kinase activity"/>
    <property type="evidence" value="ECO:0007669"/>
    <property type="project" value="UniProtKB-EC"/>
</dbReference>
<evidence type="ECO:0000256" key="5">
    <source>
        <dbReference type="ARBA" id="ARBA00022606"/>
    </source>
</evidence>
<keyword evidence="5" id="KW-0716">Sensory transduction</keyword>
<evidence type="ECO:0000256" key="2">
    <source>
        <dbReference type="ARBA" id="ARBA00012438"/>
    </source>
</evidence>
<feature type="domain" description="PAS" evidence="16">
    <location>
        <begin position="3"/>
        <end position="72"/>
    </location>
</feature>
<evidence type="ECO:0000256" key="1">
    <source>
        <dbReference type="ARBA" id="ARBA00000085"/>
    </source>
</evidence>
<dbReference type="Pfam" id="PF07536">
    <property type="entry name" value="HWE_HK"/>
    <property type="match status" value="1"/>
</dbReference>
<evidence type="ECO:0000259" key="17">
    <source>
        <dbReference type="PROSITE" id="PS50113"/>
    </source>
</evidence>
<keyword evidence="19" id="KW-1185">Reference proteome</keyword>
<keyword evidence="6" id="KW-0285">Flavoprotein</keyword>
<evidence type="ECO:0000259" key="16">
    <source>
        <dbReference type="PROSITE" id="PS50112"/>
    </source>
</evidence>
<evidence type="ECO:0000256" key="15">
    <source>
        <dbReference type="ARBA" id="ARBA00023170"/>
    </source>
</evidence>
<evidence type="ECO:0000256" key="14">
    <source>
        <dbReference type="ARBA" id="ARBA00023026"/>
    </source>
</evidence>
<feature type="domain" description="PAS" evidence="16">
    <location>
        <begin position="129"/>
        <end position="199"/>
    </location>
</feature>
<feature type="domain" description="PAC" evidence="17">
    <location>
        <begin position="74"/>
        <end position="128"/>
    </location>
</feature>
<protein>
    <recommendedName>
        <fullName evidence="2">histidine kinase</fullName>
        <ecNumber evidence="2">2.7.13.3</ecNumber>
    </recommendedName>
</protein>
<comment type="catalytic activity">
    <reaction evidence="1">
        <text>ATP + protein L-histidine = ADP + protein N-phospho-L-histidine.</text>
        <dbReference type="EC" id="2.7.13.3"/>
    </reaction>
</comment>
<keyword evidence="4" id="KW-0597">Phosphoprotein</keyword>